<dbReference type="InterPro" id="IPR036249">
    <property type="entry name" value="Thioredoxin-like_sf"/>
</dbReference>
<sequence>MKKLWIYLLIIVVLFGALFFINQMSKNRYAEDAQRLYGVSPDKLSQPTLEQLKDPNYQNIITEEALSQKLANQETLFVYFFQPTCVHCQITTPILMPMMDELGIDIQQYNLSEYPGGWEKYGVTATPTIVYFEDGVAKDMLTGEISDAEHTISPDEAKSWFQQHQNQ</sequence>
<dbReference type="SUPFAM" id="SSF52833">
    <property type="entry name" value="Thioredoxin-like"/>
    <property type="match status" value="1"/>
</dbReference>
<accession>A0A8J4H8V8</accession>
<dbReference type="Pfam" id="PF20207">
    <property type="entry name" value="DUF6568"/>
    <property type="match status" value="1"/>
</dbReference>
<evidence type="ECO:0000313" key="3">
    <source>
        <dbReference type="Proteomes" id="UP000677918"/>
    </source>
</evidence>
<protein>
    <submittedName>
        <fullName evidence="2">Thiol reductase thioredoxin</fullName>
    </submittedName>
</protein>
<evidence type="ECO:0000256" key="1">
    <source>
        <dbReference type="SAM" id="Phobius"/>
    </source>
</evidence>
<dbReference type="InterPro" id="IPR017937">
    <property type="entry name" value="Thioredoxin_CS"/>
</dbReference>
<dbReference type="EMBL" id="BOVK01000077">
    <property type="protein sequence ID" value="GIQ71289.1"/>
    <property type="molecule type" value="Genomic_DNA"/>
</dbReference>
<reference evidence="2" key="1">
    <citation type="submission" date="2021-04" db="EMBL/GenBank/DDBJ databases">
        <title>Draft genome sequence of Xylanibacillus composti strain K13.</title>
        <authorList>
            <person name="Uke A."/>
            <person name="Chhe C."/>
            <person name="Baramee S."/>
            <person name="Kosugi A."/>
        </authorList>
    </citation>
    <scope>NUCLEOTIDE SEQUENCE</scope>
    <source>
        <strain evidence="2">K13</strain>
    </source>
</reference>
<organism evidence="2 3">
    <name type="scientific">Xylanibacillus composti</name>
    <dbReference type="NCBI Taxonomy" id="1572762"/>
    <lineage>
        <taxon>Bacteria</taxon>
        <taxon>Bacillati</taxon>
        <taxon>Bacillota</taxon>
        <taxon>Bacilli</taxon>
        <taxon>Bacillales</taxon>
        <taxon>Paenibacillaceae</taxon>
        <taxon>Xylanibacillus</taxon>
    </lineage>
</organism>
<feature type="transmembrane region" description="Helical" evidence="1">
    <location>
        <begin position="6"/>
        <end position="25"/>
    </location>
</feature>
<dbReference type="InterPro" id="IPR046698">
    <property type="entry name" value="PedC-like"/>
</dbReference>
<name>A0A8J4H8V8_9BACL</name>
<gene>
    <name evidence="2" type="primary">trxA_3</name>
    <name evidence="2" type="ORF">XYCOK13_41130</name>
</gene>
<keyword evidence="1" id="KW-0472">Membrane</keyword>
<keyword evidence="3" id="KW-1185">Reference proteome</keyword>
<dbReference type="AlphaFoldDB" id="A0A8J4H8V8"/>
<proteinExistence type="predicted"/>
<dbReference type="CDD" id="cd02947">
    <property type="entry name" value="TRX_family"/>
    <property type="match status" value="1"/>
</dbReference>
<evidence type="ECO:0000313" key="2">
    <source>
        <dbReference type="EMBL" id="GIQ71289.1"/>
    </source>
</evidence>
<comment type="caution">
    <text evidence="2">The sequence shown here is derived from an EMBL/GenBank/DDBJ whole genome shotgun (WGS) entry which is preliminary data.</text>
</comment>
<dbReference type="PROSITE" id="PS00194">
    <property type="entry name" value="THIOREDOXIN_1"/>
    <property type="match status" value="1"/>
</dbReference>
<dbReference type="Proteomes" id="UP000677918">
    <property type="component" value="Unassembled WGS sequence"/>
</dbReference>
<dbReference type="RefSeq" id="WP_213414087.1">
    <property type="nucleotide sequence ID" value="NZ_BOVK01000077.1"/>
</dbReference>
<keyword evidence="1" id="KW-1133">Transmembrane helix</keyword>
<keyword evidence="1" id="KW-0812">Transmembrane</keyword>
<dbReference type="Gene3D" id="3.40.30.10">
    <property type="entry name" value="Glutaredoxin"/>
    <property type="match status" value="1"/>
</dbReference>